<feature type="compositionally biased region" description="Low complexity" evidence="2">
    <location>
        <begin position="117"/>
        <end position="126"/>
    </location>
</feature>
<dbReference type="GO" id="GO:0003968">
    <property type="term" value="F:RNA-directed RNA polymerase activity"/>
    <property type="evidence" value="ECO:0007669"/>
    <property type="project" value="UniProtKB-KW"/>
</dbReference>
<comment type="caution">
    <text evidence="4">The sequence shown here is derived from an EMBL/GenBank/DDBJ whole genome shotgun (WGS) entry which is preliminary data.</text>
</comment>
<dbReference type="InterPro" id="IPR057596">
    <property type="entry name" value="RDRP_core"/>
</dbReference>
<reference evidence="4 5" key="1">
    <citation type="submission" date="2016-07" db="EMBL/GenBank/DDBJ databases">
        <title>Pervasive Adenine N6-methylation of Active Genes in Fungi.</title>
        <authorList>
            <consortium name="DOE Joint Genome Institute"/>
            <person name="Mondo S.J."/>
            <person name="Dannebaum R.O."/>
            <person name="Kuo R.C."/>
            <person name="Labutti K."/>
            <person name="Haridas S."/>
            <person name="Kuo A."/>
            <person name="Salamov A."/>
            <person name="Ahrendt S.R."/>
            <person name="Lipzen A."/>
            <person name="Sullivan W."/>
            <person name="Andreopoulos W.B."/>
            <person name="Clum A."/>
            <person name="Lindquist E."/>
            <person name="Daum C."/>
            <person name="Ramamoorthy G.K."/>
            <person name="Gryganskyi A."/>
            <person name="Culley D."/>
            <person name="Magnuson J.K."/>
            <person name="James T.Y."/>
            <person name="O'Malley M.A."/>
            <person name="Stajich J.E."/>
            <person name="Spatafora J.W."/>
            <person name="Visel A."/>
            <person name="Grigoriev I.V."/>
        </authorList>
    </citation>
    <scope>NUCLEOTIDE SEQUENCE [LARGE SCALE GENOMIC DNA]</scope>
    <source>
        <strain evidence="4 5">62-1032</strain>
    </source>
</reference>
<dbReference type="PANTHER" id="PTHR23079:SF17">
    <property type="entry name" value="RNA-DEPENDENT RNA POLYMERASE"/>
    <property type="match status" value="1"/>
</dbReference>
<proteinExistence type="inferred from homology"/>
<evidence type="ECO:0000256" key="2">
    <source>
        <dbReference type="SAM" id="MobiDB-lite"/>
    </source>
</evidence>
<organism evidence="4 5">
    <name type="scientific">Leucosporidium creatinivorum</name>
    <dbReference type="NCBI Taxonomy" id="106004"/>
    <lineage>
        <taxon>Eukaryota</taxon>
        <taxon>Fungi</taxon>
        <taxon>Dikarya</taxon>
        <taxon>Basidiomycota</taxon>
        <taxon>Pucciniomycotina</taxon>
        <taxon>Microbotryomycetes</taxon>
        <taxon>Leucosporidiales</taxon>
        <taxon>Leucosporidium</taxon>
    </lineage>
</organism>
<gene>
    <name evidence="4" type="ORF">BCR35DRAFT_331055</name>
</gene>
<feature type="region of interest" description="Disordered" evidence="2">
    <location>
        <begin position="85"/>
        <end position="173"/>
    </location>
</feature>
<dbReference type="EC" id="2.7.7.48" evidence="1"/>
<keyword evidence="5" id="KW-1185">Reference proteome</keyword>
<dbReference type="GO" id="GO:0003723">
    <property type="term" value="F:RNA binding"/>
    <property type="evidence" value="ECO:0007669"/>
    <property type="project" value="UniProtKB-KW"/>
</dbReference>
<keyword evidence="1" id="KW-0694">RNA-binding</keyword>
<dbReference type="OrthoDB" id="6513042at2759"/>
<dbReference type="GO" id="GO:0031380">
    <property type="term" value="C:nuclear RNA-directed RNA polymerase complex"/>
    <property type="evidence" value="ECO:0007669"/>
    <property type="project" value="TreeGrafter"/>
</dbReference>
<keyword evidence="1" id="KW-0808">Transferase</keyword>
<feature type="domain" description="RDRP core" evidence="3">
    <location>
        <begin position="5"/>
        <end position="87"/>
    </location>
</feature>
<evidence type="ECO:0000313" key="5">
    <source>
        <dbReference type="Proteomes" id="UP000193467"/>
    </source>
</evidence>
<dbReference type="PANTHER" id="PTHR23079">
    <property type="entry name" value="RNA-DEPENDENT RNA POLYMERASE"/>
    <property type="match status" value="1"/>
</dbReference>
<dbReference type="Proteomes" id="UP000193467">
    <property type="component" value="Unassembled WGS sequence"/>
</dbReference>
<comment type="similarity">
    <text evidence="1">Belongs to the RdRP family.</text>
</comment>
<name>A0A1Y2FJG8_9BASI</name>
<dbReference type="GO" id="GO:0030422">
    <property type="term" value="P:siRNA processing"/>
    <property type="evidence" value="ECO:0007669"/>
    <property type="project" value="TreeGrafter"/>
</dbReference>
<dbReference type="Pfam" id="PF05183">
    <property type="entry name" value="RdRP"/>
    <property type="match status" value="1"/>
</dbReference>
<dbReference type="AlphaFoldDB" id="A0A1Y2FJG8"/>
<keyword evidence="1" id="KW-0696">RNA-directed RNA polymerase</keyword>
<sequence>MTAPSTKVANIATRHLILSDMLGSSSHRDCKKLAKLHSDAVDFAKSGVYVPFDALPKLPLERKHDRPNFLRESGYSSSEILGQIYRAFEEEDEGPPVDDPVAAAAPTSPLRAPLPKPSSIKPISASQTASYPPNLLHTSSNTSPPSSLTSAPSFDASSSSFRPAESSAKRNFT</sequence>
<accession>A0A1Y2FJG8</accession>
<dbReference type="InParanoid" id="A0A1Y2FJG8"/>
<dbReference type="STRING" id="106004.A0A1Y2FJG8"/>
<dbReference type="EMBL" id="MCGR01000018">
    <property type="protein sequence ID" value="ORY84111.1"/>
    <property type="molecule type" value="Genomic_DNA"/>
</dbReference>
<evidence type="ECO:0000259" key="3">
    <source>
        <dbReference type="Pfam" id="PF05183"/>
    </source>
</evidence>
<keyword evidence="1" id="KW-0548">Nucleotidyltransferase</keyword>
<dbReference type="InterPro" id="IPR007855">
    <property type="entry name" value="RDRP"/>
</dbReference>
<evidence type="ECO:0000256" key="1">
    <source>
        <dbReference type="RuleBase" id="RU363098"/>
    </source>
</evidence>
<protein>
    <recommendedName>
        <fullName evidence="1">RNA-dependent RNA polymerase</fullName>
        <ecNumber evidence="1">2.7.7.48</ecNumber>
    </recommendedName>
</protein>
<comment type="catalytic activity">
    <reaction evidence="1">
        <text>RNA(n) + a ribonucleoside 5'-triphosphate = RNA(n+1) + diphosphate</text>
        <dbReference type="Rhea" id="RHEA:21248"/>
        <dbReference type="Rhea" id="RHEA-COMP:14527"/>
        <dbReference type="Rhea" id="RHEA-COMP:17342"/>
        <dbReference type="ChEBI" id="CHEBI:33019"/>
        <dbReference type="ChEBI" id="CHEBI:61557"/>
        <dbReference type="ChEBI" id="CHEBI:140395"/>
        <dbReference type="EC" id="2.7.7.48"/>
    </reaction>
</comment>
<evidence type="ECO:0000313" key="4">
    <source>
        <dbReference type="EMBL" id="ORY84111.1"/>
    </source>
</evidence>
<feature type="compositionally biased region" description="Low complexity" evidence="2">
    <location>
        <begin position="135"/>
        <end position="166"/>
    </location>
</feature>